<dbReference type="InterPro" id="IPR036955">
    <property type="entry name" value="AP2/ERF_dom_sf"/>
</dbReference>
<dbReference type="AlphaFoldDB" id="A0A2N9HJB7"/>
<protein>
    <recommendedName>
        <fullName evidence="8">AP2/ERF domain-containing protein</fullName>
    </recommendedName>
</protein>
<evidence type="ECO:0000256" key="5">
    <source>
        <dbReference type="ARBA" id="ARBA00023242"/>
    </source>
</evidence>
<feature type="compositionally biased region" description="Gly residues" evidence="7">
    <location>
        <begin position="92"/>
        <end position="102"/>
    </location>
</feature>
<dbReference type="SUPFAM" id="SSF54171">
    <property type="entry name" value="DNA-binding domain"/>
    <property type="match status" value="1"/>
</dbReference>
<dbReference type="EMBL" id="OIVN01003902">
    <property type="protein sequence ID" value="SPD14286.1"/>
    <property type="molecule type" value="Genomic_DNA"/>
</dbReference>
<feature type="compositionally biased region" description="Low complexity" evidence="7">
    <location>
        <begin position="145"/>
        <end position="159"/>
    </location>
</feature>
<dbReference type="InterPro" id="IPR001471">
    <property type="entry name" value="AP2/ERF_dom"/>
</dbReference>
<evidence type="ECO:0000256" key="4">
    <source>
        <dbReference type="ARBA" id="ARBA00023163"/>
    </source>
</evidence>
<dbReference type="PANTHER" id="PTHR31190:SF473">
    <property type="entry name" value="OS05G0437100 PROTEIN"/>
    <property type="match status" value="1"/>
</dbReference>
<proteinExistence type="inferred from homology"/>
<dbReference type="Gene3D" id="3.30.730.10">
    <property type="entry name" value="AP2/ERF domain"/>
    <property type="match status" value="1"/>
</dbReference>
<dbReference type="SMART" id="SM00380">
    <property type="entry name" value="AP2"/>
    <property type="match status" value="1"/>
</dbReference>
<dbReference type="InterPro" id="IPR044808">
    <property type="entry name" value="ERF_plant"/>
</dbReference>
<evidence type="ECO:0000256" key="3">
    <source>
        <dbReference type="ARBA" id="ARBA00023125"/>
    </source>
</evidence>
<feature type="region of interest" description="Disordered" evidence="7">
    <location>
        <begin position="342"/>
        <end position="377"/>
    </location>
</feature>
<keyword evidence="3" id="KW-0238">DNA-binding</keyword>
<evidence type="ECO:0000256" key="2">
    <source>
        <dbReference type="ARBA" id="ARBA00023015"/>
    </source>
</evidence>
<dbReference type="InterPro" id="IPR016177">
    <property type="entry name" value="DNA-bd_dom_sf"/>
</dbReference>
<gene>
    <name evidence="9" type="ORF">FSB_LOCUS42168</name>
</gene>
<dbReference type="PANTHER" id="PTHR31190">
    <property type="entry name" value="DNA-BINDING DOMAIN"/>
    <property type="match status" value="1"/>
</dbReference>
<dbReference type="FunFam" id="3.30.730.10:FF:000001">
    <property type="entry name" value="Ethylene-responsive transcription factor 2"/>
    <property type="match status" value="1"/>
</dbReference>
<evidence type="ECO:0000256" key="7">
    <source>
        <dbReference type="SAM" id="MobiDB-lite"/>
    </source>
</evidence>
<dbReference type="GO" id="GO:0009873">
    <property type="term" value="P:ethylene-activated signaling pathway"/>
    <property type="evidence" value="ECO:0007669"/>
    <property type="project" value="InterPro"/>
</dbReference>
<dbReference type="PRINTS" id="PR00367">
    <property type="entry name" value="ETHRSPELEMNT"/>
</dbReference>
<reference evidence="9" key="1">
    <citation type="submission" date="2018-02" db="EMBL/GenBank/DDBJ databases">
        <authorList>
            <person name="Cohen D.B."/>
            <person name="Kent A.D."/>
        </authorList>
    </citation>
    <scope>NUCLEOTIDE SEQUENCE</scope>
</reference>
<dbReference type="GO" id="GO:0005634">
    <property type="term" value="C:nucleus"/>
    <property type="evidence" value="ECO:0007669"/>
    <property type="project" value="UniProtKB-SubCell"/>
</dbReference>
<comment type="subcellular location">
    <subcellularLocation>
        <location evidence="1">Nucleus</location>
    </subcellularLocation>
</comment>
<organism evidence="9">
    <name type="scientific">Fagus sylvatica</name>
    <name type="common">Beechnut</name>
    <dbReference type="NCBI Taxonomy" id="28930"/>
    <lineage>
        <taxon>Eukaryota</taxon>
        <taxon>Viridiplantae</taxon>
        <taxon>Streptophyta</taxon>
        <taxon>Embryophyta</taxon>
        <taxon>Tracheophyta</taxon>
        <taxon>Spermatophyta</taxon>
        <taxon>Magnoliopsida</taxon>
        <taxon>eudicotyledons</taxon>
        <taxon>Gunneridae</taxon>
        <taxon>Pentapetalae</taxon>
        <taxon>rosids</taxon>
        <taxon>fabids</taxon>
        <taxon>Fagales</taxon>
        <taxon>Fagaceae</taxon>
        <taxon>Fagus</taxon>
    </lineage>
</organism>
<evidence type="ECO:0000259" key="8">
    <source>
        <dbReference type="PROSITE" id="PS51032"/>
    </source>
</evidence>
<dbReference type="GO" id="GO:0003700">
    <property type="term" value="F:DNA-binding transcription factor activity"/>
    <property type="evidence" value="ECO:0007669"/>
    <property type="project" value="InterPro"/>
</dbReference>
<evidence type="ECO:0000256" key="1">
    <source>
        <dbReference type="ARBA" id="ARBA00004123"/>
    </source>
</evidence>
<keyword evidence="2" id="KW-0805">Transcription regulation</keyword>
<feature type="region of interest" description="Disordered" evidence="7">
    <location>
        <begin position="87"/>
        <end position="159"/>
    </location>
</feature>
<name>A0A2N9HJB7_FAGSY</name>
<sequence length="399" mass="43687">MPKTKVANPRDKRELHISRGVEEVDADHEEWLLYQQQQQPHTQSGRVPMLSGLNREREMSAMVSALTHVVSGEVPFGFVDESDLTQSLASGSGSGSGSGSSIGVGHKRGRQEEAPSTRLSRAFDDFTLEGSSSSIRATQGSSNMTSTSITTTTPPTTQTQAALTPTFEYNKENHPSEQRRKYRGVRQRPWGKWAAEIRDPFKAARVWLGTFDTAEAAAQAYDEAALRFRGNKAKLNFPENVTLRQPNPNSPMTQFTISDPPNSLLSIPTSTESIVHSQSQALLHPQHHNLNHLHSSQASTRNFFDYLNHHQLVDFQRQPMSLYDQMLFSSHFQSSPSSISSSSLASSVSSSSPSPPPPSLPLFFPAQPPGQLVPVTSTATDFSAPVWSKPGPHNTPSSG</sequence>
<evidence type="ECO:0000313" key="9">
    <source>
        <dbReference type="EMBL" id="SPD14286.1"/>
    </source>
</evidence>
<feature type="compositionally biased region" description="Polar residues" evidence="7">
    <location>
        <begin position="129"/>
        <end position="144"/>
    </location>
</feature>
<dbReference type="PROSITE" id="PS51032">
    <property type="entry name" value="AP2_ERF"/>
    <property type="match status" value="1"/>
</dbReference>
<keyword evidence="5" id="KW-0539">Nucleus</keyword>
<feature type="domain" description="AP2/ERF" evidence="8">
    <location>
        <begin position="181"/>
        <end position="238"/>
    </location>
</feature>
<dbReference type="GO" id="GO:0003677">
    <property type="term" value="F:DNA binding"/>
    <property type="evidence" value="ECO:0007669"/>
    <property type="project" value="UniProtKB-KW"/>
</dbReference>
<dbReference type="CDD" id="cd00018">
    <property type="entry name" value="AP2"/>
    <property type="match status" value="1"/>
</dbReference>
<keyword evidence="4" id="KW-0804">Transcription</keyword>
<feature type="compositionally biased region" description="Low complexity" evidence="7">
    <location>
        <begin position="342"/>
        <end position="352"/>
    </location>
</feature>
<comment type="similarity">
    <text evidence="6">Belongs to the AP2/ERF transcription factor family. ERF subfamily.</text>
</comment>
<dbReference type="Pfam" id="PF00847">
    <property type="entry name" value="AP2"/>
    <property type="match status" value="1"/>
</dbReference>
<evidence type="ECO:0000256" key="6">
    <source>
        <dbReference type="ARBA" id="ARBA00024343"/>
    </source>
</evidence>
<accession>A0A2N9HJB7</accession>